<dbReference type="EMBL" id="CM017631">
    <property type="protein sequence ID" value="TYH53288.1"/>
    <property type="molecule type" value="Genomic_DNA"/>
</dbReference>
<dbReference type="InterPro" id="IPR040265">
    <property type="entry name" value="CHUP1/IPGA1-like"/>
</dbReference>
<feature type="compositionally biased region" description="Basic and acidic residues" evidence="2">
    <location>
        <begin position="414"/>
        <end position="423"/>
    </location>
</feature>
<feature type="compositionally biased region" description="Low complexity" evidence="2">
    <location>
        <begin position="213"/>
        <end position="227"/>
    </location>
</feature>
<evidence type="ECO:0000256" key="2">
    <source>
        <dbReference type="SAM" id="MobiDB-lite"/>
    </source>
</evidence>
<dbReference type="PANTHER" id="PTHR31342">
    <property type="entry name" value="PROTEIN CHUP1, CHLOROPLASTIC"/>
    <property type="match status" value="1"/>
</dbReference>
<feature type="compositionally biased region" description="Basic and acidic residues" evidence="2">
    <location>
        <begin position="309"/>
        <end position="319"/>
    </location>
</feature>
<accession>A0A5D2JEL3</accession>
<protein>
    <submittedName>
        <fullName evidence="3">Uncharacterized protein</fullName>
    </submittedName>
</protein>
<feature type="region of interest" description="Disordered" evidence="2">
    <location>
        <begin position="291"/>
        <end position="560"/>
    </location>
</feature>
<sequence>MPPICCGLSSMSMLFGSKSVKLAQRLKTYPKSMENRNSKKTMRSRFKKDSSSQPACNFILIMELRKKVVTFRDIIDLPPCSTSVSTHQLLLGTLRDLQKFYPGSLPHFHKSELKRLPLDKMLLYFCKALQELGDNTSKMNDERINKNKYDIYENNNCKNVDKLIEFAMAELNVLIKMAREQFDIAAPDDEGGGNKGLDPKTNSFKKEMKKSCSKISSGCSSPTSIIPEVATDEPNSSSVTFSFRVQSVGKLNSTDVKRLKLHMFPSFGLQLPSCLNPKKIASVGDINVDDEEKEKKEAKGDDGSLVINTEEKKEAKGDDGSLVMNASIVDKDEGHIDENKRLKEPVSNDDNTKNGNDRCNDTKLAPTTAEVSPSPAPSAEVSSTIPSPPPLPASLQPKENVVSGVPPLPPFPKLEPKEPEVPKTETAIPPPPPPPGKSTSEASGGPPPPPPPVPSASGGGGAPPPAPSLSRTLTKKFGPTPPPPPPGSQANGGANPPPPPPPGGKSVRTKRGGTRLKRSSHMGNLYRNLKSKVEGSPMQGKAFGKKKGGGGVKNSSSGQGMADALSEITKKSAYFQQIEEDVEKYSKSIYELKGAIGKFKTKDMNELLQFYKEVESVLENLTDETQVLARIEDFPTKKLEALRTSSTLYSKLESMIKELKNLKIEPPLPQLLDKVSRSFTKIKGDIDALERTKDEEAKIFKGYNIEFDFQIIVRIKETMVDVSSDCMELALKERREGDGQNKNGGVKLLWRVFQFAFQVYTFAGGHDERAEKLTQELAQEIEKEAENQNEATPTPRRRKNKPRRMASRKNTCPTCKTGPT</sequence>
<feature type="compositionally biased region" description="Polar residues" evidence="2">
    <location>
        <begin position="808"/>
        <end position="820"/>
    </location>
</feature>
<dbReference type="PANTHER" id="PTHR31342:SF16">
    <property type="entry name" value="TALIN_MIDDLE DOMAIN-CONTAINING PROTEIN"/>
    <property type="match status" value="1"/>
</dbReference>
<feature type="compositionally biased region" description="Pro residues" evidence="2">
    <location>
        <begin position="445"/>
        <end position="454"/>
    </location>
</feature>
<organism evidence="3 4">
    <name type="scientific">Gossypium tomentosum</name>
    <name type="common">Hawaiian cotton</name>
    <name type="synonym">Gossypium sandvicense</name>
    <dbReference type="NCBI Taxonomy" id="34277"/>
    <lineage>
        <taxon>Eukaryota</taxon>
        <taxon>Viridiplantae</taxon>
        <taxon>Streptophyta</taxon>
        <taxon>Embryophyta</taxon>
        <taxon>Tracheophyta</taxon>
        <taxon>Spermatophyta</taxon>
        <taxon>Magnoliopsida</taxon>
        <taxon>eudicotyledons</taxon>
        <taxon>Gunneridae</taxon>
        <taxon>Pentapetalae</taxon>
        <taxon>rosids</taxon>
        <taxon>malvids</taxon>
        <taxon>Malvales</taxon>
        <taxon>Malvaceae</taxon>
        <taxon>Malvoideae</taxon>
        <taxon>Gossypium</taxon>
    </lineage>
</organism>
<evidence type="ECO:0000256" key="1">
    <source>
        <dbReference type="ARBA" id="ARBA00023054"/>
    </source>
</evidence>
<evidence type="ECO:0000313" key="3">
    <source>
        <dbReference type="EMBL" id="TYH53288.1"/>
    </source>
</evidence>
<feature type="compositionally biased region" description="Basic residues" evidence="2">
    <location>
        <begin position="795"/>
        <end position="807"/>
    </location>
</feature>
<feature type="region of interest" description="Disordered" evidence="2">
    <location>
        <begin position="213"/>
        <end position="237"/>
    </location>
</feature>
<feature type="compositionally biased region" description="Basic residues" evidence="2">
    <location>
        <begin position="507"/>
        <end position="520"/>
    </location>
</feature>
<name>A0A5D2JEL3_GOSTO</name>
<proteinExistence type="predicted"/>
<evidence type="ECO:0000313" key="4">
    <source>
        <dbReference type="Proteomes" id="UP000322667"/>
    </source>
</evidence>
<keyword evidence="1" id="KW-0175">Coiled coil</keyword>
<dbReference type="Proteomes" id="UP000322667">
    <property type="component" value="Chromosome D09"/>
</dbReference>
<feature type="compositionally biased region" description="Basic and acidic residues" evidence="2">
    <location>
        <begin position="329"/>
        <end position="361"/>
    </location>
</feature>
<reference evidence="3 4" key="1">
    <citation type="submission" date="2019-07" db="EMBL/GenBank/DDBJ databases">
        <title>WGS assembly of Gossypium tomentosum.</title>
        <authorList>
            <person name="Chen Z.J."/>
            <person name="Sreedasyam A."/>
            <person name="Ando A."/>
            <person name="Song Q."/>
            <person name="De L."/>
            <person name="Hulse-Kemp A."/>
            <person name="Ding M."/>
            <person name="Ye W."/>
            <person name="Kirkbride R."/>
            <person name="Jenkins J."/>
            <person name="Plott C."/>
            <person name="Lovell J."/>
            <person name="Lin Y.-M."/>
            <person name="Vaughn R."/>
            <person name="Liu B."/>
            <person name="Li W."/>
            <person name="Simpson S."/>
            <person name="Scheffler B."/>
            <person name="Saski C."/>
            <person name="Grover C."/>
            <person name="Hu G."/>
            <person name="Conover J."/>
            <person name="Carlson J."/>
            <person name="Shu S."/>
            <person name="Boston L."/>
            <person name="Williams M."/>
            <person name="Peterson D."/>
            <person name="Mcgee K."/>
            <person name="Jones D."/>
            <person name="Wendel J."/>
            <person name="Stelly D."/>
            <person name="Grimwood J."/>
            <person name="Schmutz J."/>
        </authorList>
    </citation>
    <scope>NUCLEOTIDE SEQUENCE [LARGE SCALE GENOMIC DNA]</scope>
    <source>
        <strain evidence="3">7179.01</strain>
    </source>
</reference>
<keyword evidence="4" id="KW-1185">Reference proteome</keyword>
<feature type="compositionally biased region" description="Basic and acidic residues" evidence="2">
    <location>
        <begin position="775"/>
        <end position="786"/>
    </location>
</feature>
<feature type="region of interest" description="Disordered" evidence="2">
    <location>
        <begin position="775"/>
        <end position="820"/>
    </location>
</feature>
<feature type="compositionally biased region" description="Low complexity" evidence="2">
    <location>
        <begin position="365"/>
        <end position="385"/>
    </location>
</feature>
<dbReference type="AlphaFoldDB" id="A0A5D2JEL3"/>
<gene>
    <name evidence="3" type="ORF">ES332_D09G089500v1</name>
</gene>
<feature type="compositionally biased region" description="Basic and acidic residues" evidence="2">
    <location>
        <begin position="293"/>
        <end position="302"/>
    </location>
</feature>